<dbReference type="NCBIfam" id="NF041278">
    <property type="entry name" value="CmcJ_NvfI_EfuI"/>
    <property type="match status" value="1"/>
</dbReference>
<keyword evidence="2" id="KW-1185">Reference proteome</keyword>
<comment type="caution">
    <text evidence="1">The sequence shown here is derived from an EMBL/GenBank/DDBJ whole genome shotgun (WGS) entry which is preliminary data.</text>
</comment>
<name>A0A418W8J4_9PROT</name>
<dbReference type="GO" id="GO:0008168">
    <property type="term" value="F:methyltransferase activity"/>
    <property type="evidence" value="ECO:0007669"/>
    <property type="project" value="UniProtKB-KW"/>
</dbReference>
<protein>
    <submittedName>
        <fullName evidence="1">Methyltransferase</fullName>
    </submittedName>
</protein>
<dbReference type="GO" id="GO:0032259">
    <property type="term" value="P:methylation"/>
    <property type="evidence" value="ECO:0007669"/>
    <property type="project" value="UniProtKB-KW"/>
</dbReference>
<proteinExistence type="predicted"/>
<evidence type="ECO:0000313" key="2">
    <source>
        <dbReference type="Proteomes" id="UP000284605"/>
    </source>
</evidence>
<dbReference type="EMBL" id="QYUK01000011">
    <property type="protein sequence ID" value="RJF86330.1"/>
    <property type="molecule type" value="Genomic_DNA"/>
</dbReference>
<dbReference type="PANTHER" id="PTHR34598">
    <property type="entry name" value="BLL6449 PROTEIN"/>
    <property type="match status" value="1"/>
</dbReference>
<dbReference type="AlphaFoldDB" id="A0A418W8J4"/>
<evidence type="ECO:0000313" key="1">
    <source>
        <dbReference type="EMBL" id="RJF86330.1"/>
    </source>
</evidence>
<organism evidence="1 2">
    <name type="scientific">Oleomonas cavernae</name>
    <dbReference type="NCBI Taxonomy" id="2320859"/>
    <lineage>
        <taxon>Bacteria</taxon>
        <taxon>Pseudomonadati</taxon>
        <taxon>Pseudomonadota</taxon>
        <taxon>Alphaproteobacteria</taxon>
        <taxon>Acetobacterales</taxon>
        <taxon>Acetobacteraceae</taxon>
        <taxon>Oleomonas</taxon>
    </lineage>
</organism>
<accession>A0A418W8J4</accession>
<reference evidence="1 2" key="1">
    <citation type="submission" date="2018-09" db="EMBL/GenBank/DDBJ databases">
        <authorList>
            <person name="Zhu H."/>
        </authorList>
    </citation>
    <scope>NUCLEOTIDE SEQUENCE [LARGE SCALE GENOMIC DNA]</scope>
    <source>
        <strain evidence="1 2">K1W22B-8</strain>
    </source>
</reference>
<keyword evidence="1" id="KW-0489">Methyltransferase</keyword>
<gene>
    <name evidence="1" type="ORF">D3874_04230</name>
</gene>
<dbReference type="Proteomes" id="UP000284605">
    <property type="component" value="Unassembled WGS sequence"/>
</dbReference>
<dbReference type="InterPro" id="IPR044053">
    <property type="entry name" value="AsaB-like"/>
</dbReference>
<keyword evidence="1" id="KW-0808">Transferase</keyword>
<dbReference type="PANTHER" id="PTHR34598:SF3">
    <property type="entry name" value="OXIDOREDUCTASE AN1597"/>
    <property type="match status" value="1"/>
</dbReference>
<dbReference type="GO" id="GO:0016491">
    <property type="term" value="F:oxidoreductase activity"/>
    <property type="evidence" value="ECO:0007669"/>
    <property type="project" value="InterPro"/>
</dbReference>
<dbReference type="RefSeq" id="WP_119776926.1">
    <property type="nucleotide sequence ID" value="NZ_QYUK01000011.1"/>
</dbReference>
<sequence>MGVISVSRDAAVEAPLVYIEPPRAKPFVYNYEPPAGEPRRSAVPLPQAVRITDGRPRADRFSLDIEGFAFRRDETSITDFYDEAEVERRYYPAMERLLTEATGADKVVIFDHTLRNGGAFPKVREPVRAVHNDYTVRSGPQRVRDLLPPEEAAARLRHRFAIINVWRPVRGPVASVPLALCDARSIAPHELIATDLRYPDRTGEIYSVTHNPRHRWYYFPRMTRDEVVLIKCYDSATDGRARFAAHTGFDDPSTPADAAPRESIEIRALVFFPPAEA</sequence>
<dbReference type="OrthoDB" id="5173234at2"/>